<reference evidence="1" key="1">
    <citation type="submission" date="2020-02" db="EMBL/GenBank/DDBJ databases">
        <authorList>
            <person name="Meier V. D."/>
        </authorList>
    </citation>
    <scope>NUCLEOTIDE SEQUENCE</scope>
    <source>
        <strain evidence="1">AVDCRST_MAG56</strain>
    </source>
</reference>
<dbReference type="EMBL" id="CADCTQ010000169">
    <property type="protein sequence ID" value="CAA9249175.1"/>
    <property type="molecule type" value="Genomic_DNA"/>
</dbReference>
<gene>
    <name evidence="1" type="ORF">AVDCRST_MAG56-1841</name>
</gene>
<sequence>MVTASCIRYGRWQEGQAVGLLHAALHQQSSGSGGGRCVALTTRRAGFLFSGFSPLRVRQ</sequence>
<name>A0A6J4IF49_9SPHI</name>
<organism evidence="1">
    <name type="scientific">uncultured Cytophagales bacterium</name>
    <dbReference type="NCBI Taxonomy" id="158755"/>
    <lineage>
        <taxon>Bacteria</taxon>
        <taxon>Pseudomonadati</taxon>
        <taxon>Bacteroidota</taxon>
        <taxon>Sphingobacteriia</taxon>
        <taxon>Sphingobacteriales</taxon>
        <taxon>environmental samples</taxon>
    </lineage>
</organism>
<evidence type="ECO:0000313" key="1">
    <source>
        <dbReference type="EMBL" id="CAA9249175.1"/>
    </source>
</evidence>
<protein>
    <submittedName>
        <fullName evidence="1">Uncharacterized protein</fullName>
    </submittedName>
</protein>
<accession>A0A6J4IF49</accession>
<proteinExistence type="predicted"/>
<dbReference type="AlphaFoldDB" id="A0A6J4IF49"/>